<proteinExistence type="predicted"/>
<dbReference type="EMBL" id="CAAALY010077864">
    <property type="protein sequence ID" value="VEL26060.1"/>
    <property type="molecule type" value="Genomic_DNA"/>
</dbReference>
<dbReference type="OrthoDB" id="26679at2759"/>
<comment type="caution">
    <text evidence="1">The sequence shown here is derived from an EMBL/GenBank/DDBJ whole genome shotgun (WGS) entry which is preliminary data.</text>
</comment>
<organism evidence="1 2">
    <name type="scientific">Protopolystoma xenopodis</name>
    <dbReference type="NCBI Taxonomy" id="117903"/>
    <lineage>
        <taxon>Eukaryota</taxon>
        <taxon>Metazoa</taxon>
        <taxon>Spiralia</taxon>
        <taxon>Lophotrochozoa</taxon>
        <taxon>Platyhelminthes</taxon>
        <taxon>Monogenea</taxon>
        <taxon>Polyopisthocotylea</taxon>
        <taxon>Polystomatidea</taxon>
        <taxon>Polystomatidae</taxon>
        <taxon>Protopolystoma</taxon>
    </lineage>
</organism>
<name>A0A3S5AV26_9PLAT</name>
<sequence>MLNTHPYVSSRRFYGNGSSFVFSWVNVHHSERIRKVENQSSSGAVLKVPENELNRTSVQSAYAEDYEGVEAESGDVTSAYNDTFSLPGLT</sequence>
<accession>A0A3S5AV26</accession>
<dbReference type="Proteomes" id="UP000784294">
    <property type="component" value="Unassembled WGS sequence"/>
</dbReference>
<gene>
    <name evidence="1" type="ORF">PXEA_LOCUS19500</name>
</gene>
<evidence type="ECO:0000313" key="1">
    <source>
        <dbReference type="EMBL" id="VEL26060.1"/>
    </source>
</evidence>
<dbReference type="AlphaFoldDB" id="A0A3S5AV26"/>
<reference evidence="1" key="1">
    <citation type="submission" date="2018-11" db="EMBL/GenBank/DDBJ databases">
        <authorList>
            <consortium name="Pathogen Informatics"/>
        </authorList>
    </citation>
    <scope>NUCLEOTIDE SEQUENCE</scope>
</reference>
<keyword evidence="2" id="KW-1185">Reference proteome</keyword>
<feature type="non-terminal residue" evidence="1">
    <location>
        <position position="90"/>
    </location>
</feature>
<protein>
    <submittedName>
        <fullName evidence="1">Uncharacterized protein</fullName>
    </submittedName>
</protein>
<evidence type="ECO:0000313" key="2">
    <source>
        <dbReference type="Proteomes" id="UP000784294"/>
    </source>
</evidence>